<evidence type="ECO:0000256" key="2">
    <source>
        <dbReference type="HAMAP-Rule" id="MF_01867"/>
    </source>
</evidence>
<dbReference type="PIRSF" id="PIRSF012535">
    <property type="entry name" value="UCP012535"/>
    <property type="match status" value="1"/>
</dbReference>
<dbReference type="EMBL" id="BRZA01000001">
    <property type="protein sequence ID" value="GLC87561.1"/>
    <property type="molecule type" value="Genomic_DNA"/>
</dbReference>
<dbReference type="RefSeq" id="WP_264987283.1">
    <property type="nucleotide sequence ID" value="NZ_BRZA01000001.1"/>
</dbReference>
<dbReference type="Proteomes" id="UP001065593">
    <property type="component" value="Unassembled WGS sequence"/>
</dbReference>
<name>A0ABQ5NHL7_9BACI</name>
<proteinExistence type="inferred from homology"/>
<evidence type="ECO:0000313" key="6">
    <source>
        <dbReference type="Proteomes" id="UP001065593"/>
    </source>
</evidence>
<accession>A0ABQ5NHL7</accession>
<evidence type="ECO:0000259" key="3">
    <source>
        <dbReference type="Pfam" id="PF10079"/>
    </source>
</evidence>
<dbReference type="InterPro" id="IPR011199">
    <property type="entry name" value="Bacillithiol_biosynth_BshC"/>
</dbReference>
<feature type="domain" description="Bacillithiol biosynthesis BshC C-terminal coiled-coil" evidence="4">
    <location>
        <begin position="379"/>
        <end position="538"/>
    </location>
</feature>
<dbReference type="GO" id="GO:0016874">
    <property type="term" value="F:ligase activity"/>
    <property type="evidence" value="ECO:0007669"/>
    <property type="project" value="UniProtKB-KW"/>
</dbReference>
<comment type="similarity">
    <text evidence="2">Belongs to the BshC family.</text>
</comment>
<sequence>MKLELVQAPIKNRIVADYWLSNTAIHEFFDYEYSDQAFEERAHYLQQQAKNQTAVATVIRQFMEPLGISEKINEHIQQLEQGALAVVGGQQAGVLTGPLYSVHKAISVIVLAKEQSAKLQQPVVPLFWIAGEDHDLEEINHTYTMHGGDVKKRTYSERSKRKLLASATAINKEVMTEFIHSVVHDFGETAHTEALIKKLVTAANHSETLTEFFARLMNDLFKEEGLLLIDAADFQFRQYESDYFTRIIQKNEEIAQVVTAKEQALQEAGYGQPIMATEEAANLFLVVDGERHLLERKNGQFINVAANIKLSQEELLTIAHQHPERLSNNVVTRPLMQEMMLPVLAFVGGPGELAYWATLKDAFAVLDLQMPIFAPRLHITLVTRQVEQLLQEHQLTASDIWVGQAQQLQEQFIADIQDVEAKQQIQALQQLLVEKYDVLQTYLQTQALPLDKIIVKNKENHLKQFAYLQQKIEQITIQKHDATVQRFKTLQNELYPNDGFQERTYNPYQYLNEFGPTLITDMLKQNYQMGNQHYLLYL</sequence>
<dbReference type="InterPro" id="IPR055398">
    <property type="entry name" value="Rossmann-like_BshC"/>
</dbReference>
<dbReference type="Pfam" id="PF24850">
    <property type="entry name" value="CC_BshC"/>
    <property type="match status" value="1"/>
</dbReference>
<dbReference type="EC" id="6.-.-.-" evidence="2"/>
<evidence type="ECO:0000313" key="5">
    <source>
        <dbReference type="EMBL" id="GLC87561.1"/>
    </source>
</evidence>
<dbReference type="HAMAP" id="MF_01867">
    <property type="entry name" value="BshC"/>
    <property type="match status" value="1"/>
</dbReference>
<gene>
    <name evidence="2 5" type="primary">bshC</name>
    <name evidence="5" type="ORF">LYSBPC_06880</name>
</gene>
<evidence type="ECO:0000256" key="1">
    <source>
        <dbReference type="ARBA" id="ARBA00022598"/>
    </source>
</evidence>
<comment type="caution">
    <text evidence="5">The sequence shown here is derived from an EMBL/GenBank/DDBJ whole genome shotgun (WGS) entry which is preliminary data.</text>
</comment>
<keyword evidence="1 2" id="KW-0436">Ligase</keyword>
<organism evidence="5 6">
    <name type="scientific">Lysinibacillus piscis</name>
    <dbReference type="NCBI Taxonomy" id="2518931"/>
    <lineage>
        <taxon>Bacteria</taxon>
        <taxon>Bacillati</taxon>
        <taxon>Bacillota</taxon>
        <taxon>Bacilli</taxon>
        <taxon>Bacillales</taxon>
        <taxon>Bacillaceae</taxon>
        <taxon>Lysinibacillus</taxon>
    </lineage>
</organism>
<comment type="function">
    <text evidence="2">Involved in bacillithiol (BSH) biosynthesis. May catalyze the last step of the pathway, the addition of cysteine to glucosamine malate (GlcN-Mal) to generate BSH.</text>
</comment>
<dbReference type="InterPro" id="IPR055399">
    <property type="entry name" value="CC_BshC"/>
</dbReference>
<feature type="domain" description="Bacillithiol biosynthesis BshC N-terminal Rossmann-like" evidence="3">
    <location>
        <begin position="1"/>
        <end position="377"/>
    </location>
</feature>
<reference evidence="5" key="1">
    <citation type="submission" date="2022-08" db="EMBL/GenBank/DDBJ databases">
        <title>Draft genome sequence of Lysinibacillus sp. strain KH24.</title>
        <authorList>
            <person name="Kanbe H."/>
            <person name="Itoh H."/>
        </authorList>
    </citation>
    <scope>NUCLEOTIDE SEQUENCE</scope>
    <source>
        <strain evidence="5">KH24</strain>
    </source>
</reference>
<dbReference type="Pfam" id="PF10079">
    <property type="entry name" value="Rossmann-like_BshC"/>
    <property type="match status" value="1"/>
</dbReference>
<keyword evidence="6" id="KW-1185">Reference proteome</keyword>
<dbReference type="NCBIfam" id="TIGR03998">
    <property type="entry name" value="thiol_BshC"/>
    <property type="match status" value="1"/>
</dbReference>
<protein>
    <recommendedName>
        <fullName evidence="2">Putative cysteine ligase BshC</fullName>
        <ecNumber evidence="2">6.-.-.-</ecNumber>
    </recommendedName>
</protein>
<evidence type="ECO:0000259" key="4">
    <source>
        <dbReference type="Pfam" id="PF24850"/>
    </source>
</evidence>